<keyword evidence="2" id="KW-1003">Cell membrane</keyword>
<dbReference type="AlphaFoldDB" id="A0A1W2AHE3"/>
<dbReference type="InterPro" id="IPR001123">
    <property type="entry name" value="LeuE-type"/>
</dbReference>
<evidence type="ECO:0000256" key="1">
    <source>
        <dbReference type="ARBA" id="ARBA00004651"/>
    </source>
</evidence>
<dbReference type="PANTHER" id="PTHR30086">
    <property type="entry name" value="ARGININE EXPORTER PROTEIN ARGO"/>
    <property type="match status" value="1"/>
</dbReference>
<protein>
    <submittedName>
        <fullName evidence="7">Threonine/homoserine/homoserine lactone efflux protein</fullName>
    </submittedName>
</protein>
<reference evidence="7 8" key="1">
    <citation type="submission" date="2017-04" db="EMBL/GenBank/DDBJ databases">
        <authorList>
            <person name="Afonso C.L."/>
            <person name="Miller P.J."/>
            <person name="Scott M.A."/>
            <person name="Spackman E."/>
            <person name="Goraichik I."/>
            <person name="Dimitrov K.M."/>
            <person name="Suarez D.L."/>
            <person name="Swayne D.E."/>
        </authorList>
    </citation>
    <scope>NUCLEOTIDE SEQUENCE [LARGE SCALE GENOMIC DNA]</scope>
    <source>
        <strain evidence="7 8">CGMCC 1.10972</strain>
    </source>
</reference>
<dbReference type="Pfam" id="PF01810">
    <property type="entry name" value="LysE"/>
    <property type="match status" value="1"/>
</dbReference>
<evidence type="ECO:0000256" key="4">
    <source>
        <dbReference type="ARBA" id="ARBA00022989"/>
    </source>
</evidence>
<dbReference type="GO" id="GO:0033228">
    <property type="term" value="P:cysteine export across plasma membrane"/>
    <property type="evidence" value="ECO:0007669"/>
    <property type="project" value="TreeGrafter"/>
</dbReference>
<evidence type="ECO:0000313" key="7">
    <source>
        <dbReference type="EMBL" id="SMC60034.1"/>
    </source>
</evidence>
<feature type="transmembrane region" description="Helical" evidence="6">
    <location>
        <begin position="142"/>
        <end position="167"/>
    </location>
</feature>
<dbReference type="STRING" id="937218.SAMN06297251_104171"/>
<feature type="transmembrane region" description="Helical" evidence="6">
    <location>
        <begin position="179"/>
        <end position="197"/>
    </location>
</feature>
<keyword evidence="5 6" id="KW-0472">Membrane</keyword>
<gene>
    <name evidence="7" type="ORF">SAMN06297251_104171</name>
</gene>
<evidence type="ECO:0000256" key="5">
    <source>
        <dbReference type="ARBA" id="ARBA00023136"/>
    </source>
</evidence>
<dbReference type="RefSeq" id="WP_084409295.1">
    <property type="nucleotide sequence ID" value="NZ_FWXR01000004.1"/>
</dbReference>
<organism evidence="7 8">
    <name type="scientific">Fulvimarina manganoxydans</name>
    <dbReference type="NCBI Taxonomy" id="937218"/>
    <lineage>
        <taxon>Bacteria</taxon>
        <taxon>Pseudomonadati</taxon>
        <taxon>Pseudomonadota</taxon>
        <taxon>Alphaproteobacteria</taxon>
        <taxon>Hyphomicrobiales</taxon>
        <taxon>Aurantimonadaceae</taxon>
        <taxon>Fulvimarina</taxon>
    </lineage>
</organism>
<sequence length="203" mass="21577">MPEQLLPLTLFAIVAVGTPGPNNAMLLASGANFGIRRSLPHLAGVNLGFALMIFTVAAGLGATLLQFPIFEIALRIGGIVYLLYLAFRIATAETAKDTAIKGRPITFIEAALFQWINPKAWIMATGATVTYGLGAPDPVTEAFLIAAIFLIAGTPFSSAWMLGGAWLKRFLSSTKRRRAFNWAMAALLVVSLLPVISDLVASA</sequence>
<evidence type="ECO:0000256" key="2">
    <source>
        <dbReference type="ARBA" id="ARBA00022475"/>
    </source>
</evidence>
<dbReference type="OrthoDB" id="9812084at2"/>
<feature type="transmembrane region" description="Helical" evidence="6">
    <location>
        <begin position="44"/>
        <end position="65"/>
    </location>
</feature>
<dbReference type="GO" id="GO:0015171">
    <property type="term" value="F:amino acid transmembrane transporter activity"/>
    <property type="evidence" value="ECO:0007669"/>
    <property type="project" value="TreeGrafter"/>
</dbReference>
<evidence type="ECO:0000256" key="6">
    <source>
        <dbReference type="SAM" id="Phobius"/>
    </source>
</evidence>
<evidence type="ECO:0000256" key="3">
    <source>
        <dbReference type="ARBA" id="ARBA00022692"/>
    </source>
</evidence>
<dbReference type="Proteomes" id="UP000192656">
    <property type="component" value="Unassembled WGS sequence"/>
</dbReference>
<keyword evidence="3 6" id="KW-0812">Transmembrane</keyword>
<dbReference type="GO" id="GO:0005886">
    <property type="term" value="C:plasma membrane"/>
    <property type="evidence" value="ECO:0007669"/>
    <property type="project" value="UniProtKB-SubCell"/>
</dbReference>
<dbReference type="PANTHER" id="PTHR30086:SF20">
    <property type="entry name" value="ARGININE EXPORTER PROTEIN ARGO-RELATED"/>
    <property type="match status" value="1"/>
</dbReference>
<dbReference type="EMBL" id="FWXR01000004">
    <property type="protein sequence ID" value="SMC60034.1"/>
    <property type="molecule type" value="Genomic_DNA"/>
</dbReference>
<evidence type="ECO:0000313" key="8">
    <source>
        <dbReference type="Proteomes" id="UP000192656"/>
    </source>
</evidence>
<keyword evidence="8" id="KW-1185">Reference proteome</keyword>
<accession>A0A1W2AHE3</accession>
<feature type="transmembrane region" description="Helical" evidence="6">
    <location>
        <begin position="72"/>
        <end position="90"/>
    </location>
</feature>
<comment type="subcellular location">
    <subcellularLocation>
        <location evidence="1">Cell membrane</location>
        <topology evidence="1">Multi-pass membrane protein</topology>
    </subcellularLocation>
</comment>
<keyword evidence="4 6" id="KW-1133">Transmembrane helix</keyword>
<proteinExistence type="predicted"/>
<name>A0A1W2AHE3_9HYPH</name>